<protein>
    <submittedName>
        <fullName evidence="2">Uncharacterized protein</fullName>
    </submittedName>
</protein>
<feature type="compositionally biased region" description="Polar residues" evidence="1">
    <location>
        <begin position="72"/>
        <end position="89"/>
    </location>
</feature>
<proteinExistence type="predicted"/>
<dbReference type="EMBL" id="OZ037949">
    <property type="protein sequence ID" value="CAL1711451.1"/>
    <property type="molecule type" value="Genomic_DNA"/>
</dbReference>
<name>A0ABP1DUG6_9APHY</name>
<keyword evidence="3" id="KW-1185">Reference proteome</keyword>
<evidence type="ECO:0000313" key="2">
    <source>
        <dbReference type="EMBL" id="CAL1711451.1"/>
    </source>
</evidence>
<accession>A0ABP1DUG6</accession>
<sequence length="644" mass="70956">MTTHDPIKHIISPLLIDAFAPFSSNEFLRPPSTSSTSSSETLCDAQPLTGILLIFPEKGKIVSDELCRDPAQPSTLPSPHSGCTSGSSAHNFENGREHLLEMDVLPELSLGLTSAVSNCTSLTDIPLSPLYMPPLPSFPCSMNYSTDDSFTLMTYPSEDHYWSSNIQVYSARGDDFTMSDKSQAQLPITDATGAPQFVVIPHLSAPQPKPATAGGLPFLYAPPATALGLVSEKSRLVAQLERRAREREGTTTAPSTHARPSPLDHRQDLPSASKRPSYAASPLSRPSEYALLRTPLFPTAAPFNGSALADLLRDDTRSGQATGRIDSLSVTSPAFSVLGYAKVDASKASSFPTPGCPRQACADLPEISDTIPFGDYNPWPVANTPVTSVPYNDASSAQVHWATVFPPTRPSRVQANQEEADHPRNTSRLTKGGSFSEEHLQDLDGDMAQALRDVLSQLQKCANITFPVQRRVMSCMPLNYDSALLCRGLNGVLFHLRSVLLEGVPFLVRLPDDERSWKWLRHYRSVISSLQRNIVNYLHLALLISQGSIGSRNIDRILDKLGQYDTKFQDISSRLMKLHNVGEILIMRSRLEASRLATQRALDAERGRRNAYAALRKQDKAYRHELREQIRSRKRAIRSRTRSS</sequence>
<feature type="region of interest" description="Disordered" evidence="1">
    <location>
        <begin position="70"/>
        <end position="89"/>
    </location>
</feature>
<dbReference type="Proteomes" id="UP001497453">
    <property type="component" value="Chromosome 6"/>
</dbReference>
<evidence type="ECO:0000313" key="3">
    <source>
        <dbReference type="Proteomes" id="UP001497453"/>
    </source>
</evidence>
<feature type="region of interest" description="Disordered" evidence="1">
    <location>
        <begin position="242"/>
        <end position="282"/>
    </location>
</feature>
<feature type="region of interest" description="Disordered" evidence="1">
    <location>
        <begin position="409"/>
        <end position="434"/>
    </location>
</feature>
<organism evidence="2 3">
    <name type="scientific">Somion occarium</name>
    <dbReference type="NCBI Taxonomy" id="3059160"/>
    <lineage>
        <taxon>Eukaryota</taxon>
        <taxon>Fungi</taxon>
        <taxon>Dikarya</taxon>
        <taxon>Basidiomycota</taxon>
        <taxon>Agaricomycotina</taxon>
        <taxon>Agaricomycetes</taxon>
        <taxon>Polyporales</taxon>
        <taxon>Cerrenaceae</taxon>
        <taxon>Somion</taxon>
    </lineage>
</organism>
<evidence type="ECO:0000256" key="1">
    <source>
        <dbReference type="SAM" id="MobiDB-lite"/>
    </source>
</evidence>
<gene>
    <name evidence="2" type="ORF">GFSPODELE1_LOCUS8350</name>
</gene>
<reference evidence="3" key="1">
    <citation type="submission" date="2024-04" db="EMBL/GenBank/DDBJ databases">
        <authorList>
            <person name="Shaw F."/>
            <person name="Minotto A."/>
        </authorList>
    </citation>
    <scope>NUCLEOTIDE SEQUENCE [LARGE SCALE GENOMIC DNA]</scope>
</reference>